<proteinExistence type="predicted"/>
<reference evidence="1" key="1">
    <citation type="submission" date="2022-10" db="EMBL/GenBank/DDBJ databases">
        <title>The complete genomes of actinobacterial strains from the NBC collection.</title>
        <authorList>
            <person name="Joergensen T.S."/>
            <person name="Alvarez Arevalo M."/>
            <person name="Sterndorff E.B."/>
            <person name="Faurdal D."/>
            <person name="Vuksanovic O."/>
            <person name="Mourched A.-S."/>
            <person name="Charusanti P."/>
            <person name="Shaw S."/>
            <person name="Blin K."/>
            <person name="Weber T."/>
        </authorList>
    </citation>
    <scope>NUCLEOTIDE SEQUENCE</scope>
    <source>
        <strain evidence="1">NBC_01432</strain>
    </source>
</reference>
<protein>
    <recommendedName>
        <fullName evidence="3">Tellurium resistance protein</fullName>
    </recommendedName>
</protein>
<evidence type="ECO:0000313" key="2">
    <source>
        <dbReference type="Proteomes" id="UP001432209"/>
    </source>
</evidence>
<sequence length="226" mass="23911">MNWFRRDRAEWDSKAAKAVPLTGIAKTDRAGPPAPAPAPPTDGPVLQHIAGDGHQVAPLTPDLGPVILHITYDGPGDFVVDALDGKLRSASQLVYAEGPFSCRSLINAGDEKVRAVRVQADGPWSVDAVPVSTALGLHSQVRRPASDVLRYEGGPGIATLRHEGDPNTGDGGYFLVDTFEVDGSGFVDQLANHIGPWRGEAPLTGPCLIFVRSDGPWSISVHTLEG</sequence>
<keyword evidence="2" id="KW-1185">Reference proteome</keyword>
<dbReference type="EMBL" id="CP109495">
    <property type="protein sequence ID" value="WUX57012.1"/>
    <property type="molecule type" value="Genomic_DNA"/>
</dbReference>
<gene>
    <name evidence="1" type="ORF">OG442_38775</name>
</gene>
<dbReference type="Proteomes" id="UP001432209">
    <property type="component" value="Chromosome"/>
</dbReference>
<accession>A0ABZ2AE75</accession>
<evidence type="ECO:0000313" key="1">
    <source>
        <dbReference type="EMBL" id="WUX57012.1"/>
    </source>
</evidence>
<name>A0ABZ2AE75_STRNV</name>
<organism evidence="1 2">
    <name type="scientific">Streptomyces niveus</name>
    <name type="common">Streptomyces spheroides</name>
    <dbReference type="NCBI Taxonomy" id="193462"/>
    <lineage>
        <taxon>Bacteria</taxon>
        <taxon>Bacillati</taxon>
        <taxon>Actinomycetota</taxon>
        <taxon>Actinomycetes</taxon>
        <taxon>Kitasatosporales</taxon>
        <taxon>Streptomycetaceae</taxon>
        <taxon>Streptomyces</taxon>
    </lineage>
</organism>
<evidence type="ECO:0008006" key="3">
    <source>
        <dbReference type="Google" id="ProtNLM"/>
    </source>
</evidence>
<dbReference type="RefSeq" id="WP_329082010.1">
    <property type="nucleotide sequence ID" value="NZ_CP109495.1"/>
</dbReference>